<feature type="transmembrane region" description="Helical" evidence="8">
    <location>
        <begin position="265"/>
        <end position="288"/>
    </location>
</feature>
<feature type="transmembrane region" description="Helical" evidence="8">
    <location>
        <begin position="508"/>
        <end position="532"/>
    </location>
</feature>
<accession>A0A9E2KW65</accession>
<keyword evidence="7 8" id="KW-0472">Membrane</keyword>
<feature type="transmembrane region" description="Helical" evidence="8">
    <location>
        <begin position="95"/>
        <end position="119"/>
    </location>
</feature>
<evidence type="ECO:0000313" key="10">
    <source>
        <dbReference type="Proteomes" id="UP000824247"/>
    </source>
</evidence>
<comment type="caution">
    <text evidence="9">The sequence shown here is derived from an EMBL/GenBank/DDBJ whole genome shotgun (WGS) entry which is preliminary data.</text>
</comment>
<feature type="transmembrane region" description="Helical" evidence="8">
    <location>
        <begin position="300"/>
        <end position="327"/>
    </location>
</feature>
<evidence type="ECO:0000256" key="3">
    <source>
        <dbReference type="ARBA" id="ARBA00022475"/>
    </source>
</evidence>
<proteinExistence type="predicted"/>
<keyword evidence="2" id="KW-0813">Transport</keyword>
<feature type="transmembrane region" description="Helical" evidence="8">
    <location>
        <begin position="389"/>
        <end position="421"/>
    </location>
</feature>
<dbReference type="EMBL" id="JAHLFM010000010">
    <property type="protein sequence ID" value="MBU3830647.1"/>
    <property type="molecule type" value="Genomic_DNA"/>
</dbReference>
<evidence type="ECO:0000256" key="8">
    <source>
        <dbReference type="SAM" id="Phobius"/>
    </source>
</evidence>
<evidence type="ECO:0000256" key="4">
    <source>
        <dbReference type="ARBA" id="ARBA00022692"/>
    </source>
</evidence>
<dbReference type="Pfam" id="PF02386">
    <property type="entry name" value="TrkH"/>
    <property type="match status" value="1"/>
</dbReference>
<evidence type="ECO:0000256" key="1">
    <source>
        <dbReference type="ARBA" id="ARBA00004651"/>
    </source>
</evidence>
<evidence type="ECO:0000256" key="6">
    <source>
        <dbReference type="ARBA" id="ARBA00023065"/>
    </source>
</evidence>
<organism evidence="9 10">
    <name type="scientific">Candidatus Ureaplasma intestinipullorum</name>
    <dbReference type="NCBI Taxonomy" id="2838770"/>
    <lineage>
        <taxon>Bacteria</taxon>
        <taxon>Bacillati</taxon>
        <taxon>Mycoplasmatota</taxon>
        <taxon>Mycoplasmoidales</taxon>
        <taxon>Mycoplasmoidaceae</taxon>
        <taxon>Ureaplasma</taxon>
    </lineage>
</organism>
<feature type="transmembrane region" description="Helical" evidence="8">
    <location>
        <begin position="169"/>
        <end position="190"/>
    </location>
</feature>
<dbReference type="GO" id="GO:0030001">
    <property type="term" value="P:metal ion transport"/>
    <property type="evidence" value="ECO:0007669"/>
    <property type="project" value="UniProtKB-ARBA"/>
</dbReference>
<dbReference type="GO" id="GO:0008324">
    <property type="term" value="F:monoatomic cation transmembrane transporter activity"/>
    <property type="evidence" value="ECO:0007669"/>
    <property type="project" value="InterPro"/>
</dbReference>
<reference evidence="9" key="2">
    <citation type="submission" date="2021-04" db="EMBL/GenBank/DDBJ databases">
        <authorList>
            <person name="Gilroy R."/>
        </authorList>
    </citation>
    <scope>NUCLEOTIDE SEQUENCE</scope>
    <source>
        <strain evidence="9">A5-1222</strain>
    </source>
</reference>
<keyword evidence="4 8" id="KW-0812">Transmembrane</keyword>
<sequence length="550" mass="61565">MFLNKLKRINWRSFLYNTFIGGTPARKLFLFYLYAIIIGMILLSLPISFKVPYEVVLANGETRAYSFIDAFFVTISAFTDTGLCSFVVADSYNVFGQIVIMLLLQAGGVGLFVLYWLFWNMLFNNIIYKKLKGIPLHEKNKIGFTNSMLIFSERGNSKLGLTSTTIKSAIIFIFVTEFIFAIIYSLWFGLVPAYQQVDLASVVNSGNIPSSTWFVNSPNYLTQYHNPGNAIWTGIFHSASIMNNAGFDIIGNASVAPFRNGSGTIIQYFMIIQLIIGGIGYPVFYDVIQWFKFKHQKRKFYFSLFTKVSVITYFIVFLFGFIFMTAFEFGLHDGLISKVNSTPELAGYFGEGATKTWNELTYVIFTTFSSRSAGVSTVPMSEMSDGSKWIILILMFIGCAPSSTGGGIRTTVVAILVMTVVSIMRGDKKVVILKRTIPQNTVITAFMILFVSATLMILFSIITYPLLLSTGYNYNFTDIIFEFASAYGTVGLSAGVTGTLYSNNESSWFTAIFLCLVMIVGQLGVPTTLLSFRNKNNNKIIEYSEQELKI</sequence>
<gene>
    <name evidence="9" type="ORF">H9897_00580</name>
</gene>
<dbReference type="InterPro" id="IPR003445">
    <property type="entry name" value="Cat_transpt"/>
</dbReference>
<comment type="subcellular location">
    <subcellularLocation>
        <location evidence="1">Cell membrane</location>
        <topology evidence="1">Multi-pass membrane protein</topology>
    </subcellularLocation>
</comment>
<dbReference type="PANTHER" id="PTHR32024:SF1">
    <property type="entry name" value="KTR SYSTEM POTASSIUM UPTAKE PROTEIN B"/>
    <property type="match status" value="1"/>
</dbReference>
<evidence type="ECO:0000256" key="2">
    <source>
        <dbReference type="ARBA" id="ARBA00022448"/>
    </source>
</evidence>
<reference evidence="9" key="1">
    <citation type="journal article" date="2021" name="PeerJ">
        <title>Extensive microbial diversity within the chicken gut microbiome revealed by metagenomics and culture.</title>
        <authorList>
            <person name="Gilroy R."/>
            <person name="Ravi A."/>
            <person name="Getino M."/>
            <person name="Pursley I."/>
            <person name="Horton D.L."/>
            <person name="Alikhan N.F."/>
            <person name="Baker D."/>
            <person name="Gharbi K."/>
            <person name="Hall N."/>
            <person name="Watson M."/>
            <person name="Adriaenssens E.M."/>
            <person name="Foster-Nyarko E."/>
            <person name="Jarju S."/>
            <person name="Secka A."/>
            <person name="Antonio M."/>
            <person name="Oren A."/>
            <person name="Chaudhuri R.R."/>
            <person name="La Ragione R."/>
            <person name="Hildebrand F."/>
            <person name="Pallen M.J."/>
        </authorList>
    </citation>
    <scope>NUCLEOTIDE SEQUENCE</scope>
    <source>
        <strain evidence="9">A5-1222</strain>
    </source>
</reference>
<feature type="transmembrane region" description="Helical" evidence="8">
    <location>
        <begin position="29"/>
        <end position="49"/>
    </location>
</feature>
<feature type="transmembrane region" description="Helical" evidence="8">
    <location>
        <begin position="70"/>
        <end position="89"/>
    </location>
</feature>
<evidence type="ECO:0000256" key="7">
    <source>
        <dbReference type="ARBA" id="ARBA00023136"/>
    </source>
</evidence>
<protein>
    <submittedName>
        <fullName evidence="9">Uncharacterized protein</fullName>
    </submittedName>
</protein>
<dbReference type="AlphaFoldDB" id="A0A9E2KW65"/>
<keyword evidence="5 8" id="KW-1133">Transmembrane helix</keyword>
<keyword evidence="3" id="KW-1003">Cell membrane</keyword>
<keyword evidence="6" id="KW-0406">Ion transport</keyword>
<feature type="transmembrane region" description="Helical" evidence="8">
    <location>
        <begin position="442"/>
        <end position="467"/>
    </location>
</feature>
<evidence type="ECO:0000313" key="9">
    <source>
        <dbReference type="EMBL" id="MBU3830647.1"/>
    </source>
</evidence>
<evidence type="ECO:0000256" key="5">
    <source>
        <dbReference type="ARBA" id="ARBA00022989"/>
    </source>
</evidence>
<dbReference type="Proteomes" id="UP000824247">
    <property type="component" value="Unassembled WGS sequence"/>
</dbReference>
<name>A0A9E2KW65_9BACT</name>
<dbReference type="PANTHER" id="PTHR32024">
    <property type="entry name" value="TRK SYSTEM POTASSIUM UPTAKE PROTEIN TRKG-RELATED"/>
    <property type="match status" value="1"/>
</dbReference>
<dbReference type="GO" id="GO:0005886">
    <property type="term" value="C:plasma membrane"/>
    <property type="evidence" value="ECO:0007669"/>
    <property type="project" value="UniProtKB-SubCell"/>
</dbReference>